<sequence>MTRRGSMEDKMQQFVPGIVPGQREFYHVAASGTVERYWLAPGTHGPQSHGPAPDHPLGVGPEPGWYDADGNKLARDPREVAP</sequence>
<evidence type="ECO:0000256" key="1">
    <source>
        <dbReference type="SAM" id="MobiDB-lite"/>
    </source>
</evidence>
<keyword evidence="3" id="KW-1185">Reference proteome</keyword>
<accession>A0A1H2U6R3</accession>
<feature type="region of interest" description="Disordered" evidence="1">
    <location>
        <begin position="39"/>
        <end position="82"/>
    </location>
</feature>
<proteinExistence type="predicted"/>
<gene>
    <name evidence="2" type="ORF">SAMN04488238_102298</name>
</gene>
<evidence type="ECO:0000313" key="3">
    <source>
        <dbReference type="Proteomes" id="UP000198539"/>
    </source>
</evidence>
<feature type="compositionally biased region" description="Basic and acidic residues" evidence="1">
    <location>
        <begin position="69"/>
        <end position="82"/>
    </location>
</feature>
<name>A0A1H2U6R3_9RHOB</name>
<evidence type="ECO:0000313" key="2">
    <source>
        <dbReference type="EMBL" id="SDW51923.1"/>
    </source>
</evidence>
<dbReference type="STRING" id="564137.SAMN04488238_102298"/>
<organism evidence="2 3">
    <name type="scientific">Roseicitreum antarcticum</name>
    <dbReference type="NCBI Taxonomy" id="564137"/>
    <lineage>
        <taxon>Bacteria</taxon>
        <taxon>Pseudomonadati</taxon>
        <taxon>Pseudomonadota</taxon>
        <taxon>Alphaproteobacteria</taxon>
        <taxon>Rhodobacterales</taxon>
        <taxon>Paracoccaceae</taxon>
        <taxon>Roseicitreum</taxon>
    </lineage>
</organism>
<protein>
    <submittedName>
        <fullName evidence="2">Uncharacterized protein</fullName>
    </submittedName>
</protein>
<dbReference type="Proteomes" id="UP000198539">
    <property type="component" value="Unassembled WGS sequence"/>
</dbReference>
<dbReference type="AlphaFoldDB" id="A0A1H2U6R3"/>
<dbReference type="EMBL" id="FNOM01000002">
    <property type="protein sequence ID" value="SDW51923.1"/>
    <property type="molecule type" value="Genomic_DNA"/>
</dbReference>
<reference evidence="2 3" key="1">
    <citation type="submission" date="2016-10" db="EMBL/GenBank/DDBJ databases">
        <authorList>
            <person name="de Groot N.N."/>
        </authorList>
    </citation>
    <scope>NUCLEOTIDE SEQUENCE [LARGE SCALE GENOMIC DNA]</scope>
    <source>
        <strain evidence="2 3">CGMCC 1.8894</strain>
    </source>
</reference>